<dbReference type="PANTHER" id="PTHR33909">
    <property type="entry name" value="SEC TRANSLOCON ACCESSORY COMPLEX SUBUNIT YAJC"/>
    <property type="match status" value="1"/>
</dbReference>
<keyword evidence="6 10" id="KW-1133">Transmembrane helix</keyword>
<evidence type="ECO:0000256" key="4">
    <source>
        <dbReference type="ARBA" id="ARBA00022692"/>
    </source>
</evidence>
<dbReference type="PRINTS" id="PR01853">
    <property type="entry name" value="YAJCTRNLCASE"/>
</dbReference>
<keyword evidence="7" id="KW-0811">Translocation</keyword>
<keyword evidence="8 10" id="KW-0472">Membrane</keyword>
<evidence type="ECO:0000256" key="9">
    <source>
        <dbReference type="SAM" id="MobiDB-lite"/>
    </source>
</evidence>
<dbReference type="Pfam" id="PF02699">
    <property type="entry name" value="YajC"/>
    <property type="match status" value="1"/>
</dbReference>
<reference evidence="11" key="1">
    <citation type="submission" date="2020-05" db="EMBL/GenBank/DDBJ databases">
        <authorList>
            <person name="Chiriac C."/>
            <person name="Salcher M."/>
            <person name="Ghai R."/>
            <person name="Kavagutti S V."/>
        </authorList>
    </citation>
    <scope>NUCLEOTIDE SEQUENCE</scope>
</reference>
<evidence type="ECO:0000256" key="10">
    <source>
        <dbReference type="SAM" id="Phobius"/>
    </source>
</evidence>
<accession>A0A6J6E5U5</accession>
<name>A0A6J6E5U5_9ZZZZ</name>
<keyword evidence="3" id="KW-1003">Cell membrane</keyword>
<sequence length="120" mass="13133">MSNIASIIATAEQNSGGSALFTFGFMALIGLAMYFLMIRPQRKRMRAQQELQQAITVDDEVITNSGLYGFVTAMDGDIVWLEIAENVEIRISRNALLRRVNPAEEPAGGEPTEPTTPASE</sequence>
<keyword evidence="5" id="KW-0653">Protein transport</keyword>
<gene>
    <name evidence="11" type="ORF">UFOPK1722_00427</name>
</gene>
<dbReference type="GO" id="GO:0005886">
    <property type="term" value="C:plasma membrane"/>
    <property type="evidence" value="ECO:0007669"/>
    <property type="project" value="UniProtKB-SubCell"/>
</dbReference>
<organism evidence="11">
    <name type="scientific">freshwater metagenome</name>
    <dbReference type="NCBI Taxonomy" id="449393"/>
    <lineage>
        <taxon>unclassified sequences</taxon>
        <taxon>metagenomes</taxon>
        <taxon>ecological metagenomes</taxon>
    </lineage>
</organism>
<evidence type="ECO:0000256" key="2">
    <source>
        <dbReference type="ARBA" id="ARBA00022448"/>
    </source>
</evidence>
<feature type="transmembrane region" description="Helical" evidence="10">
    <location>
        <begin position="20"/>
        <end position="38"/>
    </location>
</feature>
<evidence type="ECO:0000256" key="1">
    <source>
        <dbReference type="ARBA" id="ARBA00004162"/>
    </source>
</evidence>
<evidence type="ECO:0000256" key="5">
    <source>
        <dbReference type="ARBA" id="ARBA00022927"/>
    </source>
</evidence>
<evidence type="ECO:0000256" key="6">
    <source>
        <dbReference type="ARBA" id="ARBA00022989"/>
    </source>
</evidence>
<evidence type="ECO:0000256" key="8">
    <source>
        <dbReference type="ARBA" id="ARBA00023136"/>
    </source>
</evidence>
<dbReference type="PANTHER" id="PTHR33909:SF1">
    <property type="entry name" value="SEC TRANSLOCON ACCESSORY COMPLEX SUBUNIT YAJC"/>
    <property type="match status" value="1"/>
</dbReference>
<protein>
    <submittedName>
        <fullName evidence="11">Unannotated protein</fullName>
    </submittedName>
</protein>
<dbReference type="InterPro" id="IPR003849">
    <property type="entry name" value="Preprotein_translocase_YajC"/>
</dbReference>
<keyword evidence="2" id="KW-0813">Transport</keyword>
<evidence type="ECO:0000256" key="3">
    <source>
        <dbReference type="ARBA" id="ARBA00022475"/>
    </source>
</evidence>
<dbReference type="AlphaFoldDB" id="A0A6J6E5U5"/>
<evidence type="ECO:0000256" key="7">
    <source>
        <dbReference type="ARBA" id="ARBA00023010"/>
    </source>
</evidence>
<feature type="region of interest" description="Disordered" evidence="9">
    <location>
        <begin position="100"/>
        <end position="120"/>
    </location>
</feature>
<proteinExistence type="predicted"/>
<dbReference type="GO" id="GO:0015031">
    <property type="term" value="P:protein transport"/>
    <property type="evidence" value="ECO:0007669"/>
    <property type="project" value="UniProtKB-KW"/>
</dbReference>
<dbReference type="EMBL" id="CAEZTS010000024">
    <property type="protein sequence ID" value="CAB4571701.1"/>
    <property type="molecule type" value="Genomic_DNA"/>
</dbReference>
<dbReference type="NCBIfam" id="TIGR00739">
    <property type="entry name" value="yajC"/>
    <property type="match status" value="1"/>
</dbReference>
<dbReference type="SMART" id="SM01323">
    <property type="entry name" value="YajC"/>
    <property type="match status" value="1"/>
</dbReference>
<comment type="subcellular location">
    <subcellularLocation>
        <location evidence="1">Cell membrane</location>
        <topology evidence="1">Single-pass membrane protein</topology>
    </subcellularLocation>
</comment>
<feature type="compositionally biased region" description="Low complexity" evidence="9">
    <location>
        <begin position="103"/>
        <end position="120"/>
    </location>
</feature>
<evidence type="ECO:0000313" key="11">
    <source>
        <dbReference type="EMBL" id="CAB4571701.1"/>
    </source>
</evidence>
<keyword evidence="4 10" id="KW-0812">Transmembrane</keyword>